<comment type="caution">
    <text evidence="12">The sequence shown here is derived from an EMBL/GenBank/DDBJ whole genome shotgun (WGS) entry which is preliminary data.</text>
</comment>
<protein>
    <recommendedName>
        <fullName evidence="3 9">DNA repair protein RecN</fullName>
    </recommendedName>
    <alternativeName>
        <fullName evidence="8 9">Recombination protein N</fullName>
    </alternativeName>
</protein>
<accession>A0A545T101</accession>
<comment type="similarity">
    <text evidence="2 9">Belongs to the RecN family.</text>
</comment>
<dbReference type="InterPro" id="IPR027417">
    <property type="entry name" value="P-loop_NTPase"/>
</dbReference>
<evidence type="ECO:0000256" key="5">
    <source>
        <dbReference type="ARBA" id="ARBA00022763"/>
    </source>
</evidence>
<keyword evidence="4" id="KW-0547">Nucleotide-binding</keyword>
<dbReference type="NCBIfam" id="TIGR00634">
    <property type="entry name" value="recN"/>
    <property type="match status" value="1"/>
</dbReference>
<dbReference type="SUPFAM" id="SSF52540">
    <property type="entry name" value="P-loop containing nucleoside triphosphate hydrolases"/>
    <property type="match status" value="1"/>
</dbReference>
<evidence type="ECO:0000256" key="4">
    <source>
        <dbReference type="ARBA" id="ARBA00022741"/>
    </source>
</evidence>
<reference evidence="12 13" key="1">
    <citation type="submission" date="2019-06" db="EMBL/GenBank/DDBJ databases">
        <title>Draft genome of Aliikangiella marina GYP-15.</title>
        <authorList>
            <person name="Wang G."/>
        </authorList>
    </citation>
    <scope>NUCLEOTIDE SEQUENCE [LARGE SCALE GENOMIC DNA]</scope>
    <source>
        <strain evidence="12 13">GYP-15</strain>
    </source>
</reference>
<dbReference type="NCBIfam" id="NF008121">
    <property type="entry name" value="PRK10869.1"/>
    <property type="match status" value="1"/>
</dbReference>
<evidence type="ECO:0000313" key="13">
    <source>
        <dbReference type="Proteomes" id="UP000317839"/>
    </source>
</evidence>
<dbReference type="GO" id="GO:0009432">
    <property type="term" value="P:SOS response"/>
    <property type="evidence" value="ECO:0007669"/>
    <property type="project" value="TreeGrafter"/>
</dbReference>
<dbReference type="Proteomes" id="UP000317839">
    <property type="component" value="Unassembled WGS sequence"/>
</dbReference>
<dbReference type="InterPro" id="IPR003395">
    <property type="entry name" value="RecF/RecN/SMC_N"/>
</dbReference>
<dbReference type="RefSeq" id="WP_142944111.1">
    <property type="nucleotide sequence ID" value="NZ_VIKR01000007.1"/>
</dbReference>
<dbReference type="PIRSF" id="PIRSF003128">
    <property type="entry name" value="RecN"/>
    <property type="match status" value="1"/>
</dbReference>
<evidence type="ECO:0000256" key="3">
    <source>
        <dbReference type="ARBA" id="ARBA00021315"/>
    </source>
</evidence>
<dbReference type="GO" id="GO:0006310">
    <property type="term" value="P:DNA recombination"/>
    <property type="evidence" value="ECO:0007669"/>
    <property type="project" value="InterPro"/>
</dbReference>
<dbReference type="FunFam" id="3.40.50.300:FF:000356">
    <property type="entry name" value="DNA repair protein RecN"/>
    <property type="match status" value="1"/>
</dbReference>
<evidence type="ECO:0000256" key="1">
    <source>
        <dbReference type="ARBA" id="ARBA00003618"/>
    </source>
</evidence>
<feature type="coiled-coil region" evidence="10">
    <location>
        <begin position="152"/>
        <end position="182"/>
    </location>
</feature>
<keyword evidence="6" id="KW-0067">ATP-binding</keyword>
<comment type="function">
    <text evidence="1 9">May be involved in recombinational repair of damaged DNA.</text>
</comment>
<dbReference type="Pfam" id="PF02463">
    <property type="entry name" value="SMC_N"/>
    <property type="match status" value="1"/>
</dbReference>
<evidence type="ECO:0000256" key="2">
    <source>
        <dbReference type="ARBA" id="ARBA00009441"/>
    </source>
</evidence>
<gene>
    <name evidence="12" type="primary">recN</name>
    <name evidence="12" type="ORF">FLL45_21430</name>
</gene>
<dbReference type="GO" id="GO:0006281">
    <property type="term" value="P:DNA repair"/>
    <property type="evidence" value="ECO:0007669"/>
    <property type="project" value="UniProtKB-KW"/>
</dbReference>
<evidence type="ECO:0000256" key="8">
    <source>
        <dbReference type="ARBA" id="ARBA00033408"/>
    </source>
</evidence>
<dbReference type="FunFam" id="3.40.50.300:FF:000319">
    <property type="entry name" value="DNA repair protein RecN"/>
    <property type="match status" value="1"/>
</dbReference>
<evidence type="ECO:0000256" key="10">
    <source>
        <dbReference type="SAM" id="Coils"/>
    </source>
</evidence>
<keyword evidence="5 9" id="KW-0227">DNA damage</keyword>
<dbReference type="GO" id="GO:0005524">
    <property type="term" value="F:ATP binding"/>
    <property type="evidence" value="ECO:0007669"/>
    <property type="project" value="UniProtKB-KW"/>
</dbReference>
<dbReference type="GO" id="GO:0043590">
    <property type="term" value="C:bacterial nucleoid"/>
    <property type="evidence" value="ECO:0007669"/>
    <property type="project" value="TreeGrafter"/>
</dbReference>
<keyword evidence="7 9" id="KW-0234">DNA repair</keyword>
<evidence type="ECO:0000313" key="12">
    <source>
        <dbReference type="EMBL" id="TQV70893.1"/>
    </source>
</evidence>
<name>A0A545T101_9GAMM</name>
<dbReference type="EMBL" id="VIKR01000007">
    <property type="protein sequence ID" value="TQV70893.1"/>
    <property type="molecule type" value="Genomic_DNA"/>
</dbReference>
<evidence type="ECO:0000256" key="9">
    <source>
        <dbReference type="PIRNR" id="PIRNR003128"/>
    </source>
</evidence>
<evidence type="ECO:0000256" key="7">
    <source>
        <dbReference type="ARBA" id="ARBA00023204"/>
    </source>
</evidence>
<feature type="domain" description="RecF/RecN/SMC N-terminal" evidence="11">
    <location>
        <begin position="1"/>
        <end position="499"/>
    </location>
</feature>
<proteinExistence type="inferred from homology"/>
<dbReference type="PANTHER" id="PTHR11059:SF0">
    <property type="entry name" value="DNA REPAIR PROTEIN RECN"/>
    <property type="match status" value="1"/>
</dbReference>
<keyword evidence="13" id="KW-1185">Reference proteome</keyword>
<dbReference type="CDD" id="cd03241">
    <property type="entry name" value="ABC_RecN"/>
    <property type="match status" value="2"/>
</dbReference>
<dbReference type="OrthoDB" id="9806954at2"/>
<dbReference type="InterPro" id="IPR004604">
    <property type="entry name" value="DNA_recomb/repair_RecN"/>
</dbReference>
<dbReference type="AlphaFoldDB" id="A0A545T101"/>
<sequence>MLSRIEIRNFAIIQSLDLDWSQGMTVITGETGAGKSIVIDALGLTLGERAEQSVIYPNAKHAEVTAIFDLHESDAATQWLIDNELEEDGECILRRVVVKEGRTKCFINGRSATQSQLKALGSLLVDIHGQHAHQTLLKPKEQLNLLDRYADHQRLLDNVRQAAQAIKQIEKRRTELTEAKQARDAKRELLAYQVEELTNANPEKSVLENLEAEHKKAATSQDRLVLAQTGMQWLSEDENGSVIASLARATEQISQLKALDPNLENIESILLQSEALLQEAKQDLAVYRDGLECDPEKLQQLDDQLATFHDLARKHHVSIEQLPEHFATLTDELQQLHADDSELEQIEADYQAAISSYLDKANKLTQSRQKTAKKLQGFVSEKIQGLAMEGGQLAIELTPIENQYPSSGLEQAEFVVSANPGQPLQPLSKVASGGELSRISLAIAVITAEQQLVPSIIFDEVDVGIGGGTAETVGILLRQLASQRQVICVTHQPQVASCGNHHLVASKTKLVDSTSTRVEKLDDNQRVEEIARMLGGLVISDKTRSHAREMLAQ</sequence>
<dbReference type="Gene3D" id="3.40.50.300">
    <property type="entry name" value="P-loop containing nucleotide triphosphate hydrolases"/>
    <property type="match status" value="2"/>
</dbReference>
<keyword evidence="10" id="KW-0175">Coiled coil</keyword>
<evidence type="ECO:0000259" key="11">
    <source>
        <dbReference type="Pfam" id="PF02463"/>
    </source>
</evidence>
<dbReference type="PANTHER" id="PTHR11059">
    <property type="entry name" value="DNA REPAIR PROTEIN RECN"/>
    <property type="match status" value="1"/>
</dbReference>
<organism evidence="12 13">
    <name type="scientific">Aliikangiella marina</name>
    <dbReference type="NCBI Taxonomy" id="1712262"/>
    <lineage>
        <taxon>Bacteria</taxon>
        <taxon>Pseudomonadati</taxon>
        <taxon>Pseudomonadota</taxon>
        <taxon>Gammaproteobacteria</taxon>
        <taxon>Oceanospirillales</taxon>
        <taxon>Pleioneaceae</taxon>
        <taxon>Aliikangiella</taxon>
    </lineage>
</organism>
<evidence type="ECO:0000256" key="6">
    <source>
        <dbReference type="ARBA" id="ARBA00022840"/>
    </source>
</evidence>